<dbReference type="InParanoid" id="A0A6G9IBV3"/>
<evidence type="ECO:0000313" key="2">
    <source>
        <dbReference type="Proteomes" id="UP000501168"/>
    </source>
</evidence>
<proteinExistence type="predicted"/>
<organism evidence="1 2">
    <name type="scientific">Zophobihabitans entericus</name>
    <dbReference type="NCBI Taxonomy" id="1635327"/>
    <lineage>
        <taxon>Bacteria</taxon>
        <taxon>Pseudomonadati</taxon>
        <taxon>Pseudomonadota</taxon>
        <taxon>Gammaproteobacteria</taxon>
        <taxon>Orbales</taxon>
        <taxon>Orbaceae</taxon>
        <taxon>Zophobihabitans</taxon>
    </lineage>
</organism>
<dbReference type="KEGG" id="orb:IPMB12_04805"/>
<protein>
    <submittedName>
        <fullName evidence="1">Uncharacterized protein</fullName>
    </submittedName>
</protein>
<evidence type="ECO:0000313" key="1">
    <source>
        <dbReference type="EMBL" id="QIQ21060.1"/>
    </source>
</evidence>
<dbReference type="Proteomes" id="UP000501168">
    <property type="component" value="Chromosome"/>
</dbReference>
<dbReference type="AlphaFoldDB" id="A0A6G9IBV3"/>
<dbReference type="Gene3D" id="2.60.40.1080">
    <property type="match status" value="1"/>
</dbReference>
<keyword evidence="2" id="KW-1185">Reference proteome</keyword>
<sequence>MRVIQSSLKAKKGFLAHPILLGICLLYTNSTYTNAYAAISAVSAKTIQGNKPQFSDNEVVVRDISSRRALTLNGKTYMEYDGTYNGAIRLLTAEERALDLSVLENAVIAARFFLPANFADFDVTASYLDSDGDLPILNGTNLPFEANQTYTYNLIDTADGHSIRGNSGSLGKCSNFGMDSTSSNYTVLPVVTTIRWGNLIYPITTYGDPRKGDSVSLTTEYYLDTRGICSINTNFRTSQDVTTPFAFQKSGRYYTVINRNQAYPASIAPDPVYGGGYLADFHPTNGIDTSKAFPTIGFPGASFYISTMKPSINTPTANVYTYEALEGGSPSSNVTLSEEGGMLKVTLKSKPTGEVTIRLKGVITTPSIQEEYKFTINKWYTIHGSNTARMTYEQAVAACGTENNIATRAEITNAPTNTLPALDGIGYDNGTVDIPDYYDSSAFTRTIDDSIMGQWGAITGYNSLGPTHMWTAEPSFYNDSFGGVHFIVDAKQGAVIFDGLLDPNYARTGYGVICKG</sequence>
<dbReference type="RefSeq" id="WP_166915469.1">
    <property type="nucleotide sequence ID" value="NZ_CP050253.1"/>
</dbReference>
<reference evidence="1 2" key="1">
    <citation type="submission" date="2020-03" db="EMBL/GenBank/DDBJ databases">
        <title>Complete genome sequence of Orbus sp. IPMB12 (BCRC 80908).</title>
        <authorList>
            <person name="Lo W.-S."/>
            <person name="Chang T.-H."/>
            <person name="Kuo C.-H."/>
        </authorList>
    </citation>
    <scope>NUCLEOTIDE SEQUENCE [LARGE SCALE GENOMIC DNA]</scope>
    <source>
        <strain evidence="1 2">IPMB12</strain>
    </source>
</reference>
<gene>
    <name evidence="1" type="ORF">IPMB12_04805</name>
</gene>
<accession>A0A6G9IBV3</accession>
<dbReference type="EMBL" id="CP050253">
    <property type="protein sequence ID" value="QIQ21060.1"/>
    <property type="molecule type" value="Genomic_DNA"/>
</dbReference>
<name>A0A6G9IBV3_9GAMM</name>